<comment type="caution">
    <text evidence="8">The sequence shown here is derived from an EMBL/GenBank/DDBJ whole genome shotgun (WGS) entry which is preliminary data.</text>
</comment>
<dbReference type="SUPFAM" id="SSF103473">
    <property type="entry name" value="MFS general substrate transporter"/>
    <property type="match status" value="1"/>
</dbReference>
<protein>
    <submittedName>
        <fullName evidence="8">MFS transporter</fullName>
    </submittedName>
</protein>
<feature type="transmembrane region" description="Helical" evidence="6">
    <location>
        <begin position="72"/>
        <end position="96"/>
    </location>
</feature>
<evidence type="ECO:0000256" key="3">
    <source>
        <dbReference type="ARBA" id="ARBA00022692"/>
    </source>
</evidence>
<dbReference type="Pfam" id="PF07690">
    <property type="entry name" value="MFS_1"/>
    <property type="match status" value="1"/>
</dbReference>
<dbReference type="Gene3D" id="1.20.1250.20">
    <property type="entry name" value="MFS general substrate transporter like domains"/>
    <property type="match status" value="1"/>
</dbReference>
<feature type="transmembrane region" description="Helical" evidence="6">
    <location>
        <begin position="269"/>
        <end position="287"/>
    </location>
</feature>
<evidence type="ECO:0000256" key="6">
    <source>
        <dbReference type="SAM" id="Phobius"/>
    </source>
</evidence>
<dbReference type="GO" id="GO:0022857">
    <property type="term" value="F:transmembrane transporter activity"/>
    <property type="evidence" value="ECO:0007669"/>
    <property type="project" value="InterPro"/>
</dbReference>
<dbReference type="PROSITE" id="PS50850">
    <property type="entry name" value="MFS"/>
    <property type="match status" value="1"/>
</dbReference>
<dbReference type="RefSeq" id="WP_058752609.1">
    <property type="nucleotide sequence ID" value="NZ_LDTE01000067.1"/>
</dbReference>
<name>A0A147ISM9_9SPHN</name>
<evidence type="ECO:0000256" key="1">
    <source>
        <dbReference type="ARBA" id="ARBA00004651"/>
    </source>
</evidence>
<dbReference type="InterPro" id="IPR011701">
    <property type="entry name" value="MFS"/>
</dbReference>
<dbReference type="OrthoDB" id="9788453at2"/>
<feature type="domain" description="Major facilitator superfamily (MFS) profile" evidence="7">
    <location>
        <begin position="6"/>
        <end position="379"/>
    </location>
</feature>
<dbReference type="EMBL" id="LDTE01000067">
    <property type="protein sequence ID" value="KTT98419.1"/>
    <property type="molecule type" value="Genomic_DNA"/>
</dbReference>
<keyword evidence="5 6" id="KW-0472">Membrane</keyword>
<dbReference type="Proteomes" id="UP000074072">
    <property type="component" value="Unassembled WGS sequence"/>
</dbReference>
<dbReference type="CDD" id="cd17324">
    <property type="entry name" value="MFS_NepI_like"/>
    <property type="match status" value="1"/>
</dbReference>
<accession>A0A147ISM9</accession>
<feature type="transmembrane region" description="Helical" evidence="6">
    <location>
        <begin position="332"/>
        <end position="351"/>
    </location>
</feature>
<dbReference type="PANTHER" id="PTHR43124:SF8">
    <property type="entry name" value="INNER MEMBRANE TRANSPORT PROTEIN YDHP"/>
    <property type="match status" value="1"/>
</dbReference>
<dbReference type="InterPro" id="IPR020846">
    <property type="entry name" value="MFS_dom"/>
</dbReference>
<dbReference type="InterPro" id="IPR050189">
    <property type="entry name" value="MFS_Efflux_Transporters"/>
</dbReference>
<dbReference type="AlphaFoldDB" id="A0A147ISM9"/>
<evidence type="ECO:0000313" key="8">
    <source>
        <dbReference type="EMBL" id="KTT98419.1"/>
    </source>
</evidence>
<proteinExistence type="predicted"/>
<evidence type="ECO:0000259" key="7">
    <source>
        <dbReference type="PROSITE" id="PS50850"/>
    </source>
</evidence>
<evidence type="ECO:0000256" key="5">
    <source>
        <dbReference type="ARBA" id="ARBA00023136"/>
    </source>
</evidence>
<reference evidence="8 9" key="1">
    <citation type="journal article" date="2016" name="Front. Microbiol.">
        <title>Genomic Resource of Rice Seed Associated Bacteria.</title>
        <authorList>
            <person name="Midha S."/>
            <person name="Bansal K."/>
            <person name="Sharma S."/>
            <person name="Kumar N."/>
            <person name="Patil P.P."/>
            <person name="Chaudhry V."/>
            <person name="Patil P.B."/>
        </authorList>
    </citation>
    <scope>NUCLEOTIDE SEQUENCE [LARGE SCALE GENOMIC DNA]</scope>
    <source>
        <strain evidence="8 9">SB4</strain>
    </source>
</reference>
<gene>
    <name evidence="8" type="ORF">SB4_11150</name>
</gene>
<dbReference type="PATRIC" id="fig|33051.4.peg.2984"/>
<dbReference type="InterPro" id="IPR036259">
    <property type="entry name" value="MFS_trans_sf"/>
</dbReference>
<keyword evidence="2" id="KW-1003">Cell membrane</keyword>
<feature type="transmembrane region" description="Helical" evidence="6">
    <location>
        <begin position="357"/>
        <end position="376"/>
    </location>
</feature>
<evidence type="ECO:0000313" key="9">
    <source>
        <dbReference type="Proteomes" id="UP000074072"/>
    </source>
</evidence>
<evidence type="ECO:0000256" key="2">
    <source>
        <dbReference type="ARBA" id="ARBA00022475"/>
    </source>
</evidence>
<organism evidence="8 9">
    <name type="scientific">Sphingomonas sanguinis</name>
    <dbReference type="NCBI Taxonomy" id="33051"/>
    <lineage>
        <taxon>Bacteria</taxon>
        <taxon>Pseudomonadati</taxon>
        <taxon>Pseudomonadota</taxon>
        <taxon>Alphaproteobacteria</taxon>
        <taxon>Sphingomonadales</taxon>
        <taxon>Sphingomonadaceae</taxon>
        <taxon>Sphingomonas</taxon>
    </lineage>
</organism>
<feature type="transmembrane region" description="Helical" evidence="6">
    <location>
        <begin position="129"/>
        <end position="149"/>
    </location>
</feature>
<sequence>MKFHSGLIALAVGAFGIGVTEFAPMGMLPVIASDLHISIPSAGLLISAYAMGVLIGAPLMTLTTTRFDRRTLLIALMGIFTLGNALSALADGYWMLMAARVITSFNHGAFFGVGSVVAASLVPPDKRAGAVAAMFTGLTVATIGGVPLATWVSEAIGWRTAFAGIAGVGAVAMLSLRLALPSLPSTGDGDIRGELRVLTRGPVMMALALTTIGFGGVFTVFTYIVPILRDVTHGSTGYITAMLMLFGIGATIGNGLGGRLADRSVDRTLMTMLAIMALTLLGFTILMQWPVTASIAILIWGIASFAIVPPLQMRVMDAASDAPNLASAMNIGAFNLGNAVGAALGGGVISAGLGLPAVSLAGAAMAALALVTLLVSRRRAGTFVQREEALT</sequence>
<keyword evidence="3 6" id="KW-0812">Transmembrane</keyword>
<dbReference type="PANTHER" id="PTHR43124">
    <property type="entry name" value="PURINE EFFLUX PUMP PBUE"/>
    <property type="match status" value="1"/>
</dbReference>
<comment type="subcellular location">
    <subcellularLocation>
        <location evidence="1">Cell membrane</location>
        <topology evidence="1">Multi-pass membrane protein</topology>
    </subcellularLocation>
</comment>
<keyword evidence="4 6" id="KW-1133">Transmembrane helix</keyword>
<feature type="transmembrane region" description="Helical" evidence="6">
    <location>
        <begin position="293"/>
        <end position="311"/>
    </location>
</feature>
<dbReference type="GO" id="GO:0005886">
    <property type="term" value="C:plasma membrane"/>
    <property type="evidence" value="ECO:0007669"/>
    <property type="project" value="UniProtKB-SubCell"/>
</dbReference>
<feature type="transmembrane region" description="Helical" evidence="6">
    <location>
        <begin position="237"/>
        <end position="257"/>
    </location>
</feature>
<evidence type="ECO:0000256" key="4">
    <source>
        <dbReference type="ARBA" id="ARBA00022989"/>
    </source>
</evidence>
<feature type="transmembrane region" description="Helical" evidence="6">
    <location>
        <begin position="201"/>
        <end position="225"/>
    </location>
</feature>
<feature type="transmembrane region" description="Helical" evidence="6">
    <location>
        <begin position="102"/>
        <end position="122"/>
    </location>
</feature>
<feature type="transmembrane region" description="Helical" evidence="6">
    <location>
        <begin position="38"/>
        <end position="60"/>
    </location>
</feature>
<feature type="transmembrane region" description="Helical" evidence="6">
    <location>
        <begin position="161"/>
        <end position="180"/>
    </location>
</feature>